<dbReference type="PANTHER" id="PTHR17598:SF13">
    <property type="entry name" value="DNA POLYMERASE DELTA SUBUNIT 3"/>
    <property type="match status" value="1"/>
</dbReference>
<keyword evidence="7" id="KW-1185">Reference proteome</keyword>
<evidence type="ECO:0000256" key="1">
    <source>
        <dbReference type="ARBA" id="ARBA00004123"/>
    </source>
</evidence>
<comment type="caution">
    <text evidence="6">The sequence shown here is derived from an EMBL/GenBank/DDBJ whole genome shotgun (WGS) entry which is preliminary data.</text>
</comment>
<dbReference type="InterPro" id="IPR041913">
    <property type="entry name" value="POLD3_sf"/>
</dbReference>
<protein>
    <recommendedName>
        <fullName evidence="2">DNA polymerase delta subunit 3</fullName>
    </recommendedName>
</protein>
<feature type="compositionally biased region" description="Basic and acidic residues" evidence="5">
    <location>
        <begin position="194"/>
        <end position="213"/>
    </location>
</feature>
<dbReference type="Gene3D" id="3.90.1030.20">
    <property type="entry name" value="DNA polymerase delta, p66 (Cdc27) subunit, wHTH domain"/>
    <property type="match status" value="1"/>
</dbReference>
<dbReference type="GO" id="GO:0006271">
    <property type="term" value="P:DNA strand elongation involved in DNA replication"/>
    <property type="evidence" value="ECO:0007669"/>
    <property type="project" value="TreeGrafter"/>
</dbReference>
<feature type="compositionally biased region" description="Acidic residues" evidence="5">
    <location>
        <begin position="453"/>
        <end position="465"/>
    </location>
</feature>
<proteinExistence type="predicted"/>
<dbReference type="GO" id="GO:0003887">
    <property type="term" value="F:DNA-directed DNA polymerase activity"/>
    <property type="evidence" value="ECO:0007669"/>
    <property type="project" value="TreeGrafter"/>
</dbReference>
<evidence type="ECO:0000256" key="3">
    <source>
        <dbReference type="ARBA" id="ARBA00022705"/>
    </source>
</evidence>
<dbReference type="AlphaFoldDB" id="A0AAD6YLH9"/>
<feature type="compositionally biased region" description="Low complexity" evidence="5">
    <location>
        <begin position="482"/>
        <end position="491"/>
    </location>
</feature>
<dbReference type="Pfam" id="PF09507">
    <property type="entry name" value="CDC27"/>
    <property type="match status" value="2"/>
</dbReference>
<sequence>MSTQPIRDYLTKQLVIEKNIVTYRSLSRALSLHVNVAKNELADFHANEGQNVAATYLLSGAIQPAQYRIDEDVDMEEEYPDDDDADGEGVPQTEIVLVGERELESAQSRFFALDTIHIYSLSPSPIRDAGLLCTPTDAVRNIDQKKGSELAAVVGKVVSAQVIVSTKPLPSWGGRKAPPPVAGPSKSAAAASTAKKDENAKSKEKETKPEKPKATGKLDFSKAKTKAAKEEEKPAKAEAKTQVASKLPSTSTIGEKVQAKMAESKKRGIKRKSALESDSEDEDKVVAKPAQPATQVQSSVRVHRGAVLSDDEDDAPQPVRKGKGKATASNFESEAEKDLHALMDIDDGMHSGSFFFCCRPANNSLDAVTRASHSATAAPEPPQEPAPKEAPVADSNVEMSDVEMSDGNSKPAPAKAKRKPKKVVPVGQNGLKKKRIVKSRFSTDDKGYMVTEDYSEYESVDEEEPPPPPKGKTKAKAKPVDDAAPAKAKAAPNPPAKPKPKAKPSGGSSKAAPPGGIASFFGKSKSK</sequence>
<dbReference type="Proteomes" id="UP001219525">
    <property type="component" value="Unassembled WGS sequence"/>
</dbReference>
<dbReference type="PANTHER" id="PTHR17598">
    <property type="entry name" value="DNA POLYMERASE DELTA SUBUNIT 3"/>
    <property type="match status" value="1"/>
</dbReference>
<gene>
    <name evidence="6" type="ORF">GGX14DRAFT_513624</name>
</gene>
<feature type="region of interest" description="Disordered" evidence="5">
    <location>
        <begin position="168"/>
        <end position="333"/>
    </location>
</feature>
<feature type="region of interest" description="Disordered" evidence="5">
    <location>
        <begin position="367"/>
        <end position="527"/>
    </location>
</feature>
<feature type="compositionally biased region" description="Polar residues" evidence="5">
    <location>
        <begin position="242"/>
        <end position="253"/>
    </location>
</feature>
<name>A0AAD6YLH9_9AGAR</name>
<dbReference type="GO" id="GO:0043625">
    <property type="term" value="C:delta DNA polymerase complex"/>
    <property type="evidence" value="ECO:0007669"/>
    <property type="project" value="InterPro"/>
</dbReference>
<dbReference type="GO" id="GO:1904161">
    <property type="term" value="P:DNA synthesis involved in UV-damage excision repair"/>
    <property type="evidence" value="ECO:0007669"/>
    <property type="project" value="TreeGrafter"/>
</dbReference>
<evidence type="ECO:0000256" key="5">
    <source>
        <dbReference type="SAM" id="MobiDB-lite"/>
    </source>
</evidence>
<evidence type="ECO:0000313" key="7">
    <source>
        <dbReference type="Proteomes" id="UP001219525"/>
    </source>
</evidence>
<accession>A0AAD6YLH9</accession>
<feature type="compositionally biased region" description="Low complexity" evidence="5">
    <location>
        <begin position="503"/>
        <end position="519"/>
    </location>
</feature>
<organism evidence="6 7">
    <name type="scientific">Mycena pura</name>
    <dbReference type="NCBI Taxonomy" id="153505"/>
    <lineage>
        <taxon>Eukaryota</taxon>
        <taxon>Fungi</taxon>
        <taxon>Dikarya</taxon>
        <taxon>Basidiomycota</taxon>
        <taxon>Agaricomycotina</taxon>
        <taxon>Agaricomycetes</taxon>
        <taxon>Agaricomycetidae</taxon>
        <taxon>Agaricales</taxon>
        <taxon>Marasmiineae</taxon>
        <taxon>Mycenaceae</taxon>
        <taxon>Mycena</taxon>
    </lineage>
</organism>
<feature type="compositionally biased region" description="Low complexity" evidence="5">
    <location>
        <begin position="183"/>
        <end position="193"/>
    </location>
</feature>
<keyword evidence="4" id="KW-0539">Nucleus</keyword>
<reference evidence="6" key="1">
    <citation type="submission" date="2023-03" db="EMBL/GenBank/DDBJ databases">
        <title>Massive genome expansion in bonnet fungi (Mycena s.s.) driven by repeated elements and novel gene families across ecological guilds.</title>
        <authorList>
            <consortium name="Lawrence Berkeley National Laboratory"/>
            <person name="Harder C.B."/>
            <person name="Miyauchi S."/>
            <person name="Viragh M."/>
            <person name="Kuo A."/>
            <person name="Thoen E."/>
            <person name="Andreopoulos B."/>
            <person name="Lu D."/>
            <person name="Skrede I."/>
            <person name="Drula E."/>
            <person name="Henrissat B."/>
            <person name="Morin E."/>
            <person name="Kohler A."/>
            <person name="Barry K."/>
            <person name="LaButti K."/>
            <person name="Morin E."/>
            <person name="Salamov A."/>
            <person name="Lipzen A."/>
            <person name="Mereny Z."/>
            <person name="Hegedus B."/>
            <person name="Baldrian P."/>
            <person name="Stursova M."/>
            <person name="Weitz H."/>
            <person name="Taylor A."/>
            <person name="Grigoriev I.V."/>
            <person name="Nagy L.G."/>
            <person name="Martin F."/>
            <person name="Kauserud H."/>
        </authorList>
    </citation>
    <scope>NUCLEOTIDE SEQUENCE</scope>
    <source>
        <strain evidence="6">9144</strain>
    </source>
</reference>
<dbReference type="EMBL" id="JARJCW010000006">
    <property type="protein sequence ID" value="KAJ7223127.1"/>
    <property type="molecule type" value="Genomic_DNA"/>
</dbReference>
<feature type="compositionally biased region" description="Basic and acidic residues" evidence="5">
    <location>
        <begin position="219"/>
        <end position="239"/>
    </location>
</feature>
<evidence type="ECO:0000313" key="6">
    <source>
        <dbReference type="EMBL" id="KAJ7223127.1"/>
    </source>
</evidence>
<dbReference type="GO" id="GO:0006297">
    <property type="term" value="P:nucleotide-excision repair, DNA gap filling"/>
    <property type="evidence" value="ECO:0007669"/>
    <property type="project" value="TreeGrafter"/>
</dbReference>
<evidence type="ECO:0000256" key="4">
    <source>
        <dbReference type="ARBA" id="ARBA00023242"/>
    </source>
</evidence>
<dbReference type="InterPro" id="IPR019038">
    <property type="entry name" value="POLD3"/>
</dbReference>
<comment type="subcellular location">
    <subcellularLocation>
        <location evidence="1">Nucleus</location>
    </subcellularLocation>
</comment>
<evidence type="ECO:0000256" key="2">
    <source>
        <dbReference type="ARBA" id="ARBA00017589"/>
    </source>
</evidence>
<keyword evidence="3" id="KW-0235">DNA replication</keyword>